<evidence type="ECO:0000256" key="4">
    <source>
        <dbReference type="ARBA" id="ARBA00022840"/>
    </source>
</evidence>
<comment type="caution">
    <text evidence="10">The sequence shown here is derived from an EMBL/GenBank/DDBJ whole genome shotgun (WGS) entry which is preliminary data.</text>
</comment>
<feature type="domain" description="ABC transporter" evidence="8">
    <location>
        <begin position="339"/>
        <end position="547"/>
    </location>
</feature>
<sequence length="547" mass="59437">MKNKLTPLKIFNKAIAPHRALTTALLALIAVNVAVSLLPPLILGVIVDQLTGKHPSRSLLGAGLVYFAALLASKLLEAVRESMITVWGEKVTHGIRTEMARKLSRLPASYFSHNSSGTLVSRFVNDVDTLEDLFSSGIISMIANLASIIGILAVVFVKSLGLGLLLLLSLPILWWFTVLIQRASYNAQLDNRQAVAACDQVLPETLRSLLMIRLYQAEKFMRDHYQKILRQSFAALERSNFCDAVYSPVVIFAQALLTAVMMVCASLGGGFRGFFGISAGTAVTVIAYVGQVFTPLADIGMEIQNVQAAMAGAKRIEDFMNEAERPASQKQVLVQTPAIAIKDLSFAYEPGRPIFDHFNLTVNAGEIVTLKGRTGAGKSTLFKLILGLYQPQAGQIKIFGQDVAVLPEAEKRQLYGCVEQNFKPVAGCLLEQISLGDPGISEDQVWQALETVGLAERVRKLPDGLDSRLSNAALSNGQLQLLSIARAIVCQPKLLLFDEITANMDVVTEDKLLSALKRAARGNTLLSISHRTELLRGGKIITIGKDQ</sequence>
<feature type="transmembrane region" description="Helical" evidence="7">
    <location>
        <begin position="164"/>
        <end position="183"/>
    </location>
</feature>
<gene>
    <name evidence="10" type="ORF">FYJ62_05905</name>
</gene>
<feature type="transmembrane region" description="Helical" evidence="7">
    <location>
        <begin position="59"/>
        <end position="76"/>
    </location>
</feature>
<dbReference type="PANTHER" id="PTHR43394:SF1">
    <property type="entry name" value="ATP-BINDING CASSETTE SUB-FAMILY B MEMBER 10, MITOCHONDRIAL"/>
    <property type="match status" value="1"/>
</dbReference>
<keyword evidence="6 7" id="KW-0472">Membrane</keyword>
<keyword evidence="2 7" id="KW-0812">Transmembrane</keyword>
<dbReference type="Proteomes" id="UP000438120">
    <property type="component" value="Unassembled WGS sequence"/>
</dbReference>
<feature type="transmembrane region" description="Helical" evidence="7">
    <location>
        <begin position="245"/>
        <end position="267"/>
    </location>
</feature>
<dbReference type="PANTHER" id="PTHR43394">
    <property type="entry name" value="ATP-DEPENDENT PERMEASE MDL1, MITOCHONDRIAL"/>
    <property type="match status" value="1"/>
</dbReference>
<evidence type="ECO:0000256" key="6">
    <source>
        <dbReference type="ARBA" id="ARBA00023136"/>
    </source>
</evidence>
<proteinExistence type="predicted"/>
<dbReference type="GO" id="GO:0016887">
    <property type="term" value="F:ATP hydrolysis activity"/>
    <property type="evidence" value="ECO:0007669"/>
    <property type="project" value="InterPro"/>
</dbReference>
<dbReference type="GO" id="GO:0005886">
    <property type="term" value="C:plasma membrane"/>
    <property type="evidence" value="ECO:0007669"/>
    <property type="project" value="UniProtKB-SubCell"/>
</dbReference>
<feature type="domain" description="ABC transmembrane type-1" evidence="9">
    <location>
        <begin position="24"/>
        <end position="308"/>
    </location>
</feature>
<evidence type="ECO:0000256" key="2">
    <source>
        <dbReference type="ARBA" id="ARBA00022692"/>
    </source>
</evidence>
<dbReference type="Gene3D" id="3.40.50.300">
    <property type="entry name" value="P-loop containing nucleotide triphosphate hydrolases"/>
    <property type="match status" value="1"/>
</dbReference>
<dbReference type="GO" id="GO:0005524">
    <property type="term" value="F:ATP binding"/>
    <property type="evidence" value="ECO:0007669"/>
    <property type="project" value="UniProtKB-KW"/>
</dbReference>
<evidence type="ECO:0000259" key="8">
    <source>
        <dbReference type="PROSITE" id="PS50893"/>
    </source>
</evidence>
<evidence type="ECO:0000313" key="10">
    <source>
        <dbReference type="EMBL" id="MST87181.1"/>
    </source>
</evidence>
<dbReference type="InterPro" id="IPR003439">
    <property type="entry name" value="ABC_transporter-like_ATP-bd"/>
</dbReference>
<feature type="transmembrane region" description="Helical" evidence="7">
    <location>
        <begin position="133"/>
        <end position="157"/>
    </location>
</feature>
<comment type="subcellular location">
    <subcellularLocation>
        <location evidence="1">Cell membrane</location>
        <topology evidence="1">Multi-pass membrane protein</topology>
    </subcellularLocation>
</comment>
<dbReference type="PROSITE" id="PS50893">
    <property type="entry name" value="ABC_TRANSPORTER_2"/>
    <property type="match status" value="1"/>
</dbReference>
<dbReference type="Pfam" id="PF00005">
    <property type="entry name" value="ABC_tran"/>
    <property type="match status" value="1"/>
</dbReference>
<evidence type="ECO:0000256" key="1">
    <source>
        <dbReference type="ARBA" id="ARBA00004651"/>
    </source>
</evidence>
<dbReference type="RefSeq" id="WP_154548718.1">
    <property type="nucleotide sequence ID" value="NZ_VUMX01000013.1"/>
</dbReference>
<evidence type="ECO:0000259" key="9">
    <source>
        <dbReference type="PROSITE" id="PS50929"/>
    </source>
</evidence>
<reference evidence="10 11" key="1">
    <citation type="submission" date="2019-08" db="EMBL/GenBank/DDBJ databases">
        <title>In-depth cultivation of the pig gut microbiome towards novel bacterial diversity and tailored functional studies.</title>
        <authorList>
            <person name="Wylensek D."/>
            <person name="Hitch T.C.A."/>
            <person name="Clavel T."/>
        </authorList>
    </citation>
    <scope>NUCLEOTIDE SEQUENCE [LARGE SCALE GENOMIC DNA]</scope>
    <source>
        <strain evidence="10 11">Bifido-178-WT-2B</strain>
    </source>
</reference>
<dbReference type="PROSITE" id="PS50929">
    <property type="entry name" value="ABC_TM1F"/>
    <property type="match status" value="1"/>
</dbReference>
<accession>A0A6A8MEG7</accession>
<keyword evidence="4 10" id="KW-0067">ATP-binding</keyword>
<protein>
    <submittedName>
        <fullName evidence="10">ABC transporter ATP-binding protein</fullName>
    </submittedName>
</protein>
<dbReference type="SMART" id="SM00382">
    <property type="entry name" value="AAA"/>
    <property type="match status" value="1"/>
</dbReference>
<feature type="transmembrane region" description="Helical" evidence="7">
    <location>
        <begin position="20"/>
        <end position="47"/>
    </location>
</feature>
<dbReference type="InterPro" id="IPR011527">
    <property type="entry name" value="ABC1_TM_dom"/>
</dbReference>
<dbReference type="SUPFAM" id="SSF90123">
    <property type="entry name" value="ABC transporter transmembrane region"/>
    <property type="match status" value="1"/>
</dbReference>
<dbReference type="OrthoDB" id="9770415at2"/>
<keyword evidence="3" id="KW-0547">Nucleotide-binding</keyword>
<keyword evidence="5 7" id="KW-1133">Transmembrane helix</keyword>
<dbReference type="Pfam" id="PF00664">
    <property type="entry name" value="ABC_membrane"/>
    <property type="match status" value="1"/>
</dbReference>
<dbReference type="InterPro" id="IPR036640">
    <property type="entry name" value="ABC1_TM_sf"/>
</dbReference>
<dbReference type="Gene3D" id="1.20.1560.10">
    <property type="entry name" value="ABC transporter type 1, transmembrane domain"/>
    <property type="match status" value="1"/>
</dbReference>
<evidence type="ECO:0000256" key="7">
    <source>
        <dbReference type="SAM" id="Phobius"/>
    </source>
</evidence>
<organism evidence="10 11">
    <name type="scientific">Lactobacillus porci</name>
    <dbReference type="NCBI Taxonomy" id="2012477"/>
    <lineage>
        <taxon>Bacteria</taxon>
        <taxon>Bacillati</taxon>
        <taxon>Bacillota</taxon>
        <taxon>Bacilli</taxon>
        <taxon>Lactobacillales</taxon>
        <taxon>Lactobacillaceae</taxon>
        <taxon>Lactobacillus</taxon>
    </lineage>
</organism>
<evidence type="ECO:0000313" key="11">
    <source>
        <dbReference type="Proteomes" id="UP000438120"/>
    </source>
</evidence>
<dbReference type="GO" id="GO:0015421">
    <property type="term" value="F:ABC-type oligopeptide transporter activity"/>
    <property type="evidence" value="ECO:0007669"/>
    <property type="project" value="TreeGrafter"/>
</dbReference>
<evidence type="ECO:0000256" key="5">
    <source>
        <dbReference type="ARBA" id="ARBA00022989"/>
    </source>
</evidence>
<dbReference type="AlphaFoldDB" id="A0A6A8MEG7"/>
<dbReference type="InterPro" id="IPR003593">
    <property type="entry name" value="AAA+_ATPase"/>
</dbReference>
<keyword evidence="11" id="KW-1185">Reference proteome</keyword>
<evidence type="ECO:0000256" key="3">
    <source>
        <dbReference type="ARBA" id="ARBA00022741"/>
    </source>
</evidence>
<dbReference type="InterPro" id="IPR027417">
    <property type="entry name" value="P-loop_NTPase"/>
</dbReference>
<dbReference type="SUPFAM" id="SSF52540">
    <property type="entry name" value="P-loop containing nucleoside triphosphate hydrolases"/>
    <property type="match status" value="1"/>
</dbReference>
<dbReference type="EMBL" id="VUMX01000013">
    <property type="protein sequence ID" value="MST87181.1"/>
    <property type="molecule type" value="Genomic_DNA"/>
</dbReference>
<dbReference type="InterPro" id="IPR039421">
    <property type="entry name" value="Type_1_exporter"/>
</dbReference>
<name>A0A6A8MEG7_9LACO</name>